<dbReference type="Gene3D" id="3.30.310.50">
    <property type="entry name" value="Alpha-D-phosphohexomutase, C-terminal domain"/>
    <property type="match status" value="1"/>
</dbReference>
<evidence type="ECO:0000259" key="8">
    <source>
        <dbReference type="Pfam" id="PF02878"/>
    </source>
</evidence>
<proteinExistence type="inferred from homology"/>
<dbReference type="GO" id="GO:0004614">
    <property type="term" value="F:phosphoglucomutase activity"/>
    <property type="evidence" value="ECO:0007669"/>
    <property type="project" value="UniProtKB-EC"/>
</dbReference>
<dbReference type="InterPro" id="IPR005841">
    <property type="entry name" value="Alpha-D-phosphohexomutase_SF"/>
</dbReference>
<dbReference type="SUPFAM" id="SSF55957">
    <property type="entry name" value="Phosphoglucomutase, C-terminal domain"/>
    <property type="match status" value="1"/>
</dbReference>
<keyword evidence="5" id="KW-0460">Magnesium</keyword>
<sequence length="458" mass="50773">MSNVNPAIFRMYDIRGVVATDLTPDTVRLVGQAFATECLKQDVTEVCIGRDGRLHSKELSVALTEGLNAGGCNVIDVGMVPTPVLYFSTHKLNTGTGIMVTGSHNPPEYNGLKMSLAGKTLYGDDITGLYDLIDSAELNKGSGHYREEKMLDDYLQRILSDVKLARPMKIAIDCGNGVAGIIASQLFKQLGCEVTELFCDVDGTFPNHHPDPSKLENLKDISASIKENHLELGLAFDGDGDRVGVIDNEQNVIWADRQMILYSEDVLSREPGALIIYDIKSSYNLGKEITRMGGEPLMWKTGHSLIKAKMKETSAALAGEMSGHIFFKERWYGFDDGLYSAARMLEILSKKEGTAAEIFAQLPDSFNTPEIQIMFEEGKHYAFMDKFKAQAKFDTTDISTIDGMRVTWDKGWGLIRPSNTTPSLVLRFEAEDQASLKYIQEKFREQILATDSSVTLNF</sequence>
<feature type="domain" description="Alpha-D-phosphohexomutase alpha/beta/alpha" evidence="8">
    <location>
        <begin position="8"/>
        <end position="137"/>
    </location>
</feature>
<dbReference type="EC" id="5.4.2.2" evidence="11"/>
<keyword evidence="4" id="KW-0479">Metal-binding</keyword>
<evidence type="ECO:0000256" key="4">
    <source>
        <dbReference type="ARBA" id="ARBA00022723"/>
    </source>
</evidence>
<dbReference type="Gene3D" id="3.40.120.10">
    <property type="entry name" value="Alpha-D-Glucose-1,6-Bisphosphate, subunit A, domain 3"/>
    <property type="match status" value="3"/>
</dbReference>
<accession>A0A3B0Y457</accession>
<protein>
    <submittedName>
        <fullName evidence="11">Phosphoglucomutase @ Phosphomannomutase</fullName>
        <ecNumber evidence="11">5.4.2.2</ecNumber>
        <ecNumber evidence="11">5.4.2.8</ecNumber>
    </submittedName>
</protein>
<evidence type="ECO:0000313" key="11">
    <source>
        <dbReference type="EMBL" id="VAW70142.1"/>
    </source>
</evidence>
<dbReference type="Pfam" id="PF00408">
    <property type="entry name" value="PGM_PMM_IV"/>
    <property type="match status" value="1"/>
</dbReference>
<evidence type="ECO:0000256" key="5">
    <source>
        <dbReference type="ARBA" id="ARBA00022842"/>
    </source>
</evidence>
<dbReference type="EMBL" id="UOFI01000188">
    <property type="protein sequence ID" value="VAW70142.1"/>
    <property type="molecule type" value="Genomic_DNA"/>
</dbReference>
<dbReference type="InterPro" id="IPR005846">
    <property type="entry name" value="A-D-PHexomutase_a/b/a-III"/>
</dbReference>
<feature type="domain" description="Alpha-D-phosphohexomutase C-terminal" evidence="7">
    <location>
        <begin position="387"/>
        <end position="445"/>
    </location>
</feature>
<dbReference type="InterPro" id="IPR016066">
    <property type="entry name" value="A-D-PHexomutase_CS"/>
</dbReference>
<dbReference type="InterPro" id="IPR036900">
    <property type="entry name" value="A-D-PHexomutase_C_sf"/>
</dbReference>
<dbReference type="Pfam" id="PF02880">
    <property type="entry name" value="PGM_PMM_III"/>
    <property type="match status" value="1"/>
</dbReference>
<evidence type="ECO:0000256" key="1">
    <source>
        <dbReference type="ARBA" id="ARBA00001946"/>
    </source>
</evidence>
<keyword evidence="3" id="KW-0597">Phosphoprotein</keyword>
<dbReference type="Pfam" id="PF02878">
    <property type="entry name" value="PGM_PMM_I"/>
    <property type="match status" value="1"/>
</dbReference>
<dbReference type="PANTHER" id="PTHR43771">
    <property type="entry name" value="PHOSPHOMANNOMUTASE"/>
    <property type="match status" value="1"/>
</dbReference>
<comment type="similarity">
    <text evidence="2">Belongs to the phosphohexose mutase family.</text>
</comment>
<dbReference type="GO" id="GO:0004615">
    <property type="term" value="F:phosphomannomutase activity"/>
    <property type="evidence" value="ECO:0007669"/>
    <property type="project" value="UniProtKB-EC"/>
</dbReference>
<comment type="cofactor">
    <cofactor evidence="1">
        <name>Mg(2+)</name>
        <dbReference type="ChEBI" id="CHEBI:18420"/>
    </cofactor>
</comment>
<dbReference type="GO" id="GO:0000287">
    <property type="term" value="F:magnesium ion binding"/>
    <property type="evidence" value="ECO:0007669"/>
    <property type="project" value="InterPro"/>
</dbReference>
<keyword evidence="6 11" id="KW-0413">Isomerase</keyword>
<dbReference type="GO" id="GO:0005975">
    <property type="term" value="P:carbohydrate metabolic process"/>
    <property type="evidence" value="ECO:0007669"/>
    <property type="project" value="InterPro"/>
</dbReference>
<gene>
    <name evidence="11" type="ORF">MNBD_GAMMA09-2570</name>
</gene>
<dbReference type="PROSITE" id="PS00710">
    <property type="entry name" value="PGM_PMM"/>
    <property type="match status" value="1"/>
</dbReference>
<organism evidence="11">
    <name type="scientific">hydrothermal vent metagenome</name>
    <dbReference type="NCBI Taxonomy" id="652676"/>
    <lineage>
        <taxon>unclassified sequences</taxon>
        <taxon>metagenomes</taxon>
        <taxon>ecological metagenomes</taxon>
    </lineage>
</organism>
<feature type="domain" description="Alpha-D-phosphohexomutase alpha/beta/alpha" evidence="10">
    <location>
        <begin position="256"/>
        <end position="364"/>
    </location>
</feature>
<dbReference type="CDD" id="cd03089">
    <property type="entry name" value="PMM_PGM"/>
    <property type="match status" value="1"/>
</dbReference>
<name>A0A3B0Y457_9ZZZZ</name>
<dbReference type="PANTHER" id="PTHR43771:SF2">
    <property type="entry name" value="PHOSPHOMANNOMUTASE_PHOSPHOGLUCOMUTASE"/>
    <property type="match status" value="1"/>
</dbReference>
<dbReference type="Pfam" id="PF02879">
    <property type="entry name" value="PGM_PMM_II"/>
    <property type="match status" value="1"/>
</dbReference>
<evidence type="ECO:0000256" key="6">
    <source>
        <dbReference type="ARBA" id="ARBA00023235"/>
    </source>
</evidence>
<dbReference type="SUPFAM" id="SSF53738">
    <property type="entry name" value="Phosphoglucomutase, first 3 domains"/>
    <property type="match status" value="3"/>
</dbReference>
<evidence type="ECO:0000259" key="9">
    <source>
        <dbReference type="Pfam" id="PF02879"/>
    </source>
</evidence>
<dbReference type="InterPro" id="IPR005843">
    <property type="entry name" value="A-D-PHexomutase_C"/>
</dbReference>
<dbReference type="InterPro" id="IPR005845">
    <property type="entry name" value="A-D-PHexomutase_a/b/a-II"/>
</dbReference>
<evidence type="ECO:0000256" key="3">
    <source>
        <dbReference type="ARBA" id="ARBA00022553"/>
    </source>
</evidence>
<dbReference type="EC" id="5.4.2.8" evidence="11"/>
<evidence type="ECO:0000256" key="2">
    <source>
        <dbReference type="ARBA" id="ARBA00010231"/>
    </source>
</evidence>
<evidence type="ECO:0000259" key="10">
    <source>
        <dbReference type="Pfam" id="PF02880"/>
    </source>
</evidence>
<dbReference type="InterPro" id="IPR005844">
    <property type="entry name" value="A-D-PHexomutase_a/b/a-I"/>
</dbReference>
<feature type="domain" description="Alpha-D-phosphohexomutase alpha/beta/alpha" evidence="9">
    <location>
        <begin position="153"/>
        <end position="249"/>
    </location>
</feature>
<dbReference type="PRINTS" id="PR00509">
    <property type="entry name" value="PGMPMM"/>
</dbReference>
<reference evidence="11" key="1">
    <citation type="submission" date="2018-06" db="EMBL/GenBank/DDBJ databases">
        <authorList>
            <person name="Zhirakovskaya E."/>
        </authorList>
    </citation>
    <scope>NUCLEOTIDE SEQUENCE</scope>
</reference>
<dbReference type="InterPro" id="IPR016055">
    <property type="entry name" value="A-D-PHexomutase_a/b/a-I/II/III"/>
</dbReference>
<evidence type="ECO:0000259" key="7">
    <source>
        <dbReference type="Pfam" id="PF00408"/>
    </source>
</evidence>
<dbReference type="AlphaFoldDB" id="A0A3B0Y457"/>